<evidence type="ECO:0000313" key="2">
    <source>
        <dbReference type="EMBL" id="OEU22559.1"/>
    </source>
</evidence>
<keyword evidence="3" id="KW-1185">Reference proteome</keyword>
<evidence type="ECO:0000313" key="3">
    <source>
        <dbReference type="Proteomes" id="UP000095751"/>
    </source>
</evidence>
<sequence length="123" mass="13558">MESEAAATSWTEEYNSSCLFVALILYYLSTKQSIYSFLGYIFRTTPNERKVSSYVIPPLILTILPFVFVLSSLTCLLDLVLVKAAAYGQDLSIETSDESLSTFSSPIDTTATIPQDTIAHIAI</sequence>
<reference evidence="2 3" key="1">
    <citation type="submission" date="2016-09" db="EMBL/GenBank/DDBJ databases">
        <title>Extensive genetic diversity and differential bi-allelic expression allows diatom success in the polar Southern Ocean.</title>
        <authorList>
            <consortium name="DOE Joint Genome Institute"/>
            <person name="Mock T."/>
            <person name="Otillar R.P."/>
            <person name="Strauss J."/>
            <person name="Dupont C."/>
            <person name="Frickenhaus S."/>
            <person name="Maumus F."/>
            <person name="Mcmullan M."/>
            <person name="Sanges R."/>
            <person name="Schmutz J."/>
            <person name="Toseland A."/>
            <person name="Valas R."/>
            <person name="Veluchamy A."/>
            <person name="Ward B.J."/>
            <person name="Allen A."/>
            <person name="Barry K."/>
            <person name="Falciatore A."/>
            <person name="Ferrante M."/>
            <person name="Fortunato A.E."/>
            <person name="Gloeckner G."/>
            <person name="Gruber A."/>
            <person name="Hipkin R."/>
            <person name="Janech M."/>
            <person name="Kroth P."/>
            <person name="Leese F."/>
            <person name="Lindquist E."/>
            <person name="Lyon B.R."/>
            <person name="Martin J."/>
            <person name="Mayer C."/>
            <person name="Parker M."/>
            <person name="Quesneville H."/>
            <person name="Raymond J."/>
            <person name="Uhlig C."/>
            <person name="Valentin K.U."/>
            <person name="Worden A.Z."/>
            <person name="Armbrust E.V."/>
            <person name="Bowler C."/>
            <person name="Green B."/>
            <person name="Moulton V."/>
            <person name="Van Oosterhout C."/>
            <person name="Grigoriev I."/>
        </authorList>
    </citation>
    <scope>NUCLEOTIDE SEQUENCE [LARGE SCALE GENOMIC DNA]</scope>
    <source>
        <strain evidence="2 3">CCMP1102</strain>
    </source>
</reference>
<dbReference type="InParanoid" id="A0A1E7FWM1"/>
<proteinExistence type="predicted"/>
<dbReference type="KEGG" id="fcy:FRACYDRAFT_232716"/>
<name>A0A1E7FWM1_9STRA</name>
<feature type="transmembrane region" description="Helical" evidence="1">
    <location>
        <begin position="54"/>
        <end position="82"/>
    </location>
</feature>
<accession>A0A1E7FWM1</accession>
<gene>
    <name evidence="2" type="ORF">FRACYDRAFT_232716</name>
</gene>
<dbReference type="EMBL" id="KV784353">
    <property type="protein sequence ID" value="OEU22559.1"/>
    <property type="molecule type" value="Genomic_DNA"/>
</dbReference>
<protein>
    <submittedName>
        <fullName evidence="2">Uncharacterized protein</fullName>
    </submittedName>
</protein>
<dbReference type="AlphaFoldDB" id="A0A1E7FWM1"/>
<evidence type="ECO:0000256" key="1">
    <source>
        <dbReference type="SAM" id="Phobius"/>
    </source>
</evidence>
<dbReference type="Proteomes" id="UP000095751">
    <property type="component" value="Unassembled WGS sequence"/>
</dbReference>
<feature type="transmembrane region" description="Helical" evidence="1">
    <location>
        <begin position="20"/>
        <end position="42"/>
    </location>
</feature>
<organism evidence="2 3">
    <name type="scientific">Fragilariopsis cylindrus CCMP1102</name>
    <dbReference type="NCBI Taxonomy" id="635003"/>
    <lineage>
        <taxon>Eukaryota</taxon>
        <taxon>Sar</taxon>
        <taxon>Stramenopiles</taxon>
        <taxon>Ochrophyta</taxon>
        <taxon>Bacillariophyta</taxon>
        <taxon>Bacillariophyceae</taxon>
        <taxon>Bacillariophycidae</taxon>
        <taxon>Bacillariales</taxon>
        <taxon>Bacillariaceae</taxon>
        <taxon>Fragilariopsis</taxon>
    </lineage>
</organism>
<keyword evidence="1" id="KW-1133">Transmembrane helix</keyword>
<keyword evidence="1" id="KW-0812">Transmembrane</keyword>
<keyword evidence="1" id="KW-0472">Membrane</keyword>